<dbReference type="Pfam" id="PF01565">
    <property type="entry name" value="FAD_binding_4"/>
    <property type="match status" value="1"/>
</dbReference>
<keyword evidence="8" id="KW-1185">Reference proteome</keyword>
<sequence length="481" mass="49666">MRGALGTGAALVCSGAPLLPVGTAPAEPQVPQQDWAALRKEVQGRVLLPGEADYAAAKRLFDTRFDAALPAAVVQAATTDDVQAALAFAAANGLATTARGGGHSYTGASAADGTVVVDLRKLDDIRYDPAPGPDAPTGHVTVGAGATTFAVQDRLTPFAQTVPLGTCPTVGVAGSALGGGIGVESRAYGLTCDRLSAATLVRTDGRLVDISATHEPDLFWALRGGGGGQVGIVTSLTFRTCPATAKDIVRLTFPSGSAARVLTGWAEWLRTADRSAWAKAEFAVRDGDVTTDVLLVCPAGTGAANITAITASASATPVSVDSHTLGQRDAALLLAGGTTDPGHTAFVAGSDVLIDLTPEIADAIVEILTARARSGATGGLLVDPLNGAVGDIPFDYTVFPWRDHIALLQWFVSEPADPAEAARWIAAAHERLGAHSVGGYVNYLEPTDSPRRYFKDNLDRLRRIRAGTDPGNRLHSSPALW</sequence>
<evidence type="ECO:0000313" key="8">
    <source>
        <dbReference type="Proteomes" id="UP000503540"/>
    </source>
</evidence>
<dbReference type="Gene3D" id="3.40.462.20">
    <property type="match status" value="1"/>
</dbReference>
<dbReference type="Proteomes" id="UP000503540">
    <property type="component" value="Chromosome"/>
</dbReference>
<dbReference type="GO" id="GO:0071949">
    <property type="term" value="F:FAD binding"/>
    <property type="evidence" value="ECO:0007669"/>
    <property type="project" value="InterPro"/>
</dbReference>
<evidence type="ECO:0000256" key="3">
    <source>
        <dbReference type="ARBA" id="ARBA00022630"/>
    </source>
</evidence>
<proteinExistence type="inferred from homology"/>
<dbReference type="PANTHER" id="PTHR42973">
    <property type="entry name" value="BINDING OXIDOREDUCTASE, PUTATIVE (AFU_ORTHOLOGUE AFUA_1G17690)-RELATED"/>
    <property type="match status" value="1"/>
</dbReference>
<reference evidence="7 8" key="1">
    <citation type="journal article" date="2019" name="ACS Chem. Biol.">
        <title>Identification and Mobilization of a Cryptic Antibiotic Biosynthesis Gene Locus from a Human-Pathogenic Nocardia Isolate.</title>
        <authorList>
            <person name="Herisse M."/>
            <person name="Ishida K."/>
            <person name="Porter J.L."/>
            <person name="Howden B."/>
            <person name="Hertweck C."/>
            <person name="Stinear T.P."/>
            <person name="Pidot S.J."/>
        </authorList>
    </citation>
    <scope>NUCLEOTIDE SEQUENCE [LARGE SCALE GENOMIC DNA]</scope>
    <source>
        <strain evidence="7 8">AUSMDU00012717</strain>
    </source>
</reference>
<keyword evidence="4" id="KW-0274">FAD</keyword>
<dbReference type="InterPro" id="IPR050416">
    <property type="entry name" value="FAD-linked_Oxidoreductase"/>
</dbReference>
<dbReference type="SUPFAM" id="SSF56176">
    <property type="entry name" value="FAD-binding/transporter-associated domain-like"/>
    <property type="match status" value="1"/>
</dbReference>
<evidence type="ECO:0000256" key="4">
    <source>
        <dbReference type="ARBA" id="ARBA00022827"/>
    </source>
</evidence>
<dbReference type="EMBL" id="CP046172">
    <property type="protein sequence ID" value="QIS09139.1"/>
    <property type="molecule type" value="Genomic_DNA"/>
</dbReference>
<dbReference type="InterPro" id="IPR016167">
    <property type="entry name" value="FAD-bd_PCMH_sub1"/>
</dbReference>
<evidence type="ECO:0000259" key="6">
    <source>
        <dbReference type="PROSITE" id="PS51387"/>
    </source>
</evidence>
<name>A0A6G9Y7F7_9NOCA</name>
<comment type="similarity">
    <text evidence="2">Belongs to the oxygen-dependent FAD-linked oxidoreductase family.</text>
</comment>
<dbReference type="InterPro" id="IPR006094">
    <property type="entry name" value="Oxid_FAD_bind_N"/>
</dbReference>
<organism evidence="7 8">
    <name type="scientific">Nocardia arthritidis</name>
    <dbReference type="NCBI Taxonomy" id="228602"/>
    <lineage>
        <taxon>Bacteria</taxon>
        <taxon>Bacillati</taxon>
        <taxon>Actinomycetota</taxon>
        <taxon>Actinomycetes</taxon>
        <taxon>Mycobacteriales</taxon>
        <taxon>Nocardiaceae</taxon>
        <taxon>Nocardia</taxon>
    </lineage>
</organism>
<evidence type="ECO:0000256" key="5">
    <source>
        <dbReference type="ARBA" id="ARBA00023002"/>
    </source>
</evidence>
<dbReference type="GO" id="GO:0016491">
    <property type="term" value="F:oxidoreductase activity"/>
    <property type="evidence" value="ECO:0007669"/>
    <property type="project" value="UniProtKB-KW"/>
</dbReference>
<accession>A0A6G9Y7F7</accession>
<dbReference type="KEGG" id="nah:F5544_06140"/>
<dbReference type="PANTHER" id="PTHR42973:SF39">
    <property type="entry name" value="FAD-BINDING PCMH-TYPE DOMAIN-CONTAINING PROTEIN"/>
    <property type="match status" value="1"/>
</dbReference>
<dbReference type="InterPro" id="IPR012951">
    <property type="entry name" value="BBE"/>
</dbReference>
<dbReference type="PROSITE" id="PS51387">
    <property type="entry name" value="FAD_PCMH"/>
    <property type="match status" value="1"/>
</dbReference>
<dbReference type="RefSeq" id="WP_167472282.1">
    <property type="nucleotide sequence ID" value="NZ_CP046172.1"/>
</dbReference>
<dbReference type="InterPro" id="IPR016169">
    <property type="entry name" value="FAD-bd_PCMH_sub2"/>
</dbReference>
<keyword evidence="3" id="KW-0285">Flavoprotein</keyword>
<dbReference type="InterPro" id="IPR036318">
    <property type="entry name" value="FAD-bd_PCMH-like_sf"/>
</dbReference>
<protein>
    <submittedName>
        <fullName evidence="7">FAD-binding protein</fullName>
    </submittedName>
</protein>
<keyword evidence="5" id="KW-0560">Oxidoreductase</keyword>
<dbReference type="Gene3D" id="3.30.43.10">
    <property type="entry name" value="Uridine Diphospho-n-acetylenolpyruvylglucosamine Reductase, domain 2"/>
    <property type="match status" value="1"/>
</dbReference>
<feature type="domain" description="FAD-binding PCMH-type" evidence="6">
    <location>
        <begin position="66"/>
        <end position="243"/>
    </location>
</feature>
<dbReference type="Gene3D" id="3.30.465.10">
    <property type="match status" value="1"/>
</dbReference>
<evidence type="ECO:0000256" key="2">
    <source>
        <dbReference type="ARBA" id="ARBA00005466"/>
    </source>
</evidence>
<evidence type="ECO:0000313" key="7">
    <source>
        <dbReference type="EMBL" id="QIS09139.1"/>
    </source>
</evidence>
<dbReference type="AlphaFoldDB" id="A0A6G9Y7F7"/>
<dbReference type="InterPro" id="IPR016166">
    <property type="entry name" value="FAD-bd_PCMH"/>
</dbReference>
<evidence type="ECO:0000256" key="1">
    <source>
        <dbReference type="ARBA" id="ARBA00001974"/>
    </source>
</evidence>
<dbReference type="Pfam" id="PF08031">
    <property type="entry name" value="BBE"/>
    <property type="match status" value="1"/>
</dbReference>
<gene>
    <name evidence="7" type="ORF">F5544_06140</name>
</gene>
<comment type="cofactor">
    <cofactor evidence="1">
        <name>FAD</name>
        <dbReference type="ChEBI" id="CHEBI:57692"/>
    </cofactor>
</comment>